<feature type="transmembrane region" description="Helical" evidence="1">
    <location>
        <begin position="128"/>
        <end position="149"/>
    </location>
</feature>
<evidence type="ECO:0008006" key="4">
    <source>
        <dbReference type="Google" id="ProtNLM"/>
    </source>
</evidence>
<sequence>MKMDKKNKHSKQSDSFSSTTAMIGFVGGLFWGFIGYVAYLLNFVSFGPSFLLMPWALGTWKYTQTGQWIGILFIGILSIGIAFIYRALFAKVNKFWPGLVYGGILWVLTFVLLYPLYEHAENVVKFDVNSNVTSLSLFVLYGLFIGYSISYEYHEQMLENEQTIQE</sequence>
<accession>A0A9Q4B1M9</accession>
<evidence type="ECO:0000313" key="3">
    <source>
        <dbReference type="Proteomes" id="UP001057753"/>
    </source>
</evidence>
<keyword evidence="1" id="KW-1133">Transmembrane helix</keyword>
<reference evidence="2" key="1">
    <citation type="submission" date="2020-06" db="EMBL/GenBank/DDBJ databases">
        <title>Insight into the genomes of haloalkaliphilic bacilli from Kenyan soda lakes.</title>
        <authorList>
            <person name="Mwirichia R."/>
            <person name="Villamizar G.C."/>
            <person name="Poehlein A."/>
            <person name="Mugweru J."/>
            <person name="Kipnyargis A."/>
            <person name="Kiplimo D."/>
            <person name="Orwa P."/>
            <person name="Daniel R."/>
        </authorList>
    </citation>
    <scope>NUCLEOTIDE SEQUENCE</scope>
    <source>
        <strain evidence="2">B1096_S55</strain>
    </source>
</reference>
<keyword evidence="3" id="KW-1185">Reference proteome</keyword>
<dbReference type="AlphaFoldDB" id="A0A9Q4B1M9"/>
<feature type="transmembrane region" description="Helical" evidence="1">
    <location>
        <begin position="21"/>
        <end position="46"/>
    </location>
</feature>
<organism evidence="2 3">
    <name type="scientific">Salipaludibacillus agaradhaerens</name>
    <name type="common">Bacillus agaradhaerens</name>
    <dbReference type="NCBI Taxonomy" id="76935"/>
    <lineage>
        <taxon>Bacteria</taxon>
        <taxon>Bacillati</taxon>
        <taxon>Bacillota</taxon>
        <taxon>Bacilli</taxon>
        <taxon>Bacillales</taxon>
        <taxon>Bacillaceae</taxon>
    </lineage>
</organism>
<keyword evidence="1" id="KW-0812">Transmembrane</keyword>
<dbReference type="InterPro" id="IPR024563">
    <property type="entry name" value="YqhR"/>
</dbReference>
<proteinExistence type="predicted"/>
<name>A0A9Q4B1M9_SALAG</name>
<dbReference type="Proteomes" id="UP001057753">
    <property type="component" value="Unassembled WGS sequence"/>
</dbReference>
<dbReference type="EMBL" id="JABXYM010000001">
    <property type="protein sequence ID" value="MCR6096682.1"/>
    <property type="molecule type" value="Genomic_DNA"/>
</dbReference>
<dbReference type="Pfam" id="PF11085">
    <property type="entry name" value="YqhR"/>
    <property type="match status" value="1"/>
</dbReference>
<keyword evidence="1" id="KW-0472">Membrane</keyword>
<gene>
    <name evidence="2" type="ORF">HXA33_08945</name>
</gene>
<evidence type="ECO:0000256" key="1">
    <source>
        <dbReference type="SAM" id="Phobius"/>
    </source>
</evidence>
<protein>
    <recommendedName>
        <fullName evidence="4">Membrane protein YqhR</fullName>
    </recommendedName>
</protein>
<feature type="transmembrane region" description="Helical" evidence="1">
    <location>
        <begin position="66"/>
        <end position="88"/>
    </location>
</feature>
<comment type="caution">
    <text evidence="2">The sequence shown here is derived from an EMBL/GenBank/DDBJ whole genome shotgun (WGS) entry which is preliminary data.</text>
</comment>
<evidence type="ECO:0000313" key="2">
    <source>
        <dbReference type="EMBL" id="MCR6096682.1"/>
    </source>
</evidence>
<feature type="transmembrane region" description="Helical" evidence="1">
    <location>
        <begin position="95"/>
        <end position="116"/>
    </location>
</feature>